<keyword evidence="1" id="KW-0560">Oxidoreductase</keyword>
<dbReference type="PANTHER" id="PTHR43625">
    <property type="entry name" value="AFLATOXIN B1 ALDEHYDE REDUCTASE"/>
    <property type="match status" value="1"/>
</dbReference>
<sequence length="309" mass="34245">MALSAYYAPPPSTESDTHRLTILDHIYASGQRFWDTANIYGDNEQLIGKWLARNPHARGTLFLATKFGAVGGGKGRNDAGYARECCEESLRRLGTDYIDLFYVHRVDTEVPVEVSMGGEGKVRYLGLSEVSAETLRRAHAVYPIAAVQMEYSLFALDVEAEFLQTTKELGVALVAYSPLSRGLLSGRFKSHDDIDEDDFRKRLPRFSPENFPKNLELAEKIHAVADRKGVTASQLALAWLLAQGENVIPIPGTKSIEYYDENMGALDVELNDEDLRELRAAVEEADVKGGRYPVTVQSGLFADTPPLET</sequence>
<proteinExistence type="predicted"/>
<feature type="domain" description="NADP-dependent oxidoreductase" evidence="2">
    <location>
        <begin position="15"/>
        <end position="282"/>
    </location>
</feature>
<organism evidence="3 4">
    <name type="scientific">Aspergillus avenaceus</name>
    <dbReference type="NCBI Taxonomy" id="36643"/>
    <lineage>
        <taxon>Eukaryota</taxon>
        <taxon>Fungi</taxon>
        <taxon>Dikarya</taxon>
        <taxon>Ascomycota</taxon>
        <taxon>Pezizomycotina</taxon>
        <taxon>Eurotiomycetes</taxon>
        <taxon>Eurotiomycetidae</taxon>
        <taxon>Eurotiales</taxon>
        <taxon>Aspergillaceae</taxon>
        <taxon>Aspergillus</taxon>
        <taxon>Aspergillus subgen. Circumdati</taxon>
    </lineage>
</organism>
<dbReference type="GO" id="GO:0005737">
    <property type="term" value="C:cytoplasm"/>
    <property type="evidence" value="ECO:0007669"/>
    <property type="project" value="TreeGrafter"/>
</dbReference>
<dbReference type="AlphaFoldDB" id="A0A5N6TF75"/>
<dbReference type="OrthoDB" id="37537at2759"/>
<name>A0A5N6TF75_ASPAV</name>
<dbReference type="SUPFAM" id="SSF51430">
    <property type="entry name" value="NAD(P)-linked oxidoreductase"/>
    <property type="match status" value="1"/>
</dbReference>
<dbReference type="Proteomes" id="UP000325780">
    <property type="component" value="Unassembled WGS sequence"/>
</dbReference>
<dbReference type="PRINTS" id="PR00069">
    <property type="entry name" value="ALDKETRDTASE"/>
</dbReference>
<dbReference type="InterPro" id="IPR036812">
    <property type="entry name" value="NAD(P)_OxRdtase_dom_sf"/>
</dbReference>
<accession>A0A5N6TF75</accession>
<dbReference type="InterPro" id="IPR023210">
    <property type="entry name" value="NADP_OxRdtase_dom"/>
</dbReference>
<dbReference type="GO" id="GO:0016491">
    <property type="term" value="F:oxidoreductase activity"/>
    <property type="evidence" value="ECO:0007669"/>
    <property type="project" value="UniProtKB-KW"/>
</dbReference>
<dbReference type="InterPro" id="IPR050791">
    <property type="entry name" value="Aldo-Keto_reductase"/>
</dbReference>
<protein>
    <submittedName>
        <fullName evidence="3">NADP-dependent oxidoreductase domain-containing protein</fullName>
    </submittedName>
</protein>
<evidence type="ECO:0000313" key="4">
    <source>
        <dbReference type="Proteomes" id="UP000325780"/>
    </source>
</evidence>
<evidence type="ECO:0000313" key="3">
    <source>
        <dbReference type="EMBL" id="KAE8144957.1"/>
    </source>
</evidence>
<reference evidence="3 4" key="1">
    <citation type="submission" date="2019-04" db="EMBL/GenBank/DDBJ databases">
        <title>Friends and foes A comparative genomics study of 23 Aspergillus species from section Flavi.</title>
        <authorList>
            <consortium name="DOE Joint Genome Institute"/>
            <person name="Kjaerbolling I."/>
            <person name="Vesth T."/>
            <person name="Frisvad J.C."/>
            <person name="Nybo J.L."/>
            <person name="Theobald S."/>
            <person name="Kildgaard S."/>
            <person name="Isbrandt T."/>
            <person name="Kuo A."/>
            <person name="Sato A."/>
            <person name="Lyhne E.K."/>
            <person name="Kogle M.E."/>
            <person name="Wiebenga A."/>
            <person name="Kun R.S."/>
            <person name="Lubbers R.J."/>
            <person name="Makela M.R."/>
            <person name="Barry K."/>
            <person name="Chovatia M."/>
            <person name="Clum A."/>
            <person name="Daum C."/>
            <person name="Haridas S."/>
            <person name="He G."/>
            <person name="LaButti K."/>
            <person name="Lipzen A."/>
            <person name="Mondo S."/>
            <person name="Riley R."/>
            <person name="Salamov A."/>
            <person name="Simmons B.A."/>
            <person name="Magnuson J.K."/>
            <person name="Henrissat B."/>
            <person name="Mortensen U.H."/>
            <person name="Larsen T.O."/>
            <person name="Devries R.P."/>
            <person name="Grigoriev I.V."/>
            <person name="Machida M."/>
            <person name="Baker S.E."/>
            <person name="Andersen M.R."/>
        </authorList>
    </citation>
    <scope>NUCLEOTIDE SEQUENCE [LARGE SCALE GENOMIC DNA]</scope>
    <source>
        <strain evidence="3 4">IBT 18842</strain>
    </source>
</reference>
<evidence type="ECO:0000256" key="1">
    <source>
        <dbReference type="ARBA" id="ARBA00023002"/>
    </source>
</evidence>
<dbReference type="EMBL" id="ML742409">
    <property type="protein sequence ID" value="KAE8144957.1"/>
    <property type="molecule type" value="Genomic_DNA"/>
</dbReference>
<gene>
    <name evidence="3" type="ORF">BDV25DRAFT_145107</name>
</gene>
<dbReference type="Gene3D" id="3.20.20.100">
    <property type="entry name" value="NADP-dependent oxidoreductase domain"/>
    <property type="match status" value="1"/>
</dbReference>
<dbReference type="InterPro" id="IPR020471">
    <property type="entry name" value="AKR"/>
</dbReference>
<dbReference type="PANTHER" id="PTHR43625:SF40">
    <property type="entry name" value="ALDO-KETO REDUCTASE YAKC [NADP(+)]"/>
    <property type="match status" value="1"/>
</dbReference>
<dbReference type="Pfam" id="PF00248">
    <property type="entry name" value="Aldo_ket_red"/>
    <property type="match status" value="1"/>
</dbReference>
<evidence type="ECO:0000259" key="2">
    <source>
        <dbReference type="Pfam" id="PF00248"/>
    </source>
</evidence>
<keyword evidence="4" id="KW-1185">Reference proteome</keyword>